<sequence>MHVKKTITRTYSFYVFLLVIAVISVFFISYARHADSGDELQHRYQINNHLWLYITENREGDATVPFINRYYLTAEIIGTAKEVMSQLRQEVPFLVGGGSLSKIEAVDSHKIKVFYSGKIYSLSNAITYSLNDQHVNAQLSYQINE</sequence>
<feature type="transmembrane region" description="Helical" evidence="1">
    <location>
        <begin position="12"/>
        <end position="31"/>
    </location>
</feature>
<dbReference type="Proteomes" id="UP000786875">
    <property type="component" value="Unassembled WGS sequence"/>
</dbReference>
<dbReference type="RefSeq" id="WP_214213129.1">
    <property type="nucleotide sequence ID" value="NZ_JABBFO010000005.1"/>
</dbReference>
<proteinExistence type="predicted"/>
<accession>A0ABS5T5Y6</accession>
<keyword evidence="3" id="KW-1185">Reference proteome</keyword>
<evidence type="ECO:0000313" key="3">
    <source>
        <dbReference type="Proteomes" id="UP000786875"/>
    </source>
</evidence>
<dbReference type="EMBL" id="JABBFO010000005">
    <property type="protein sequence ID" value="MBT0727173.1"/>
    <property type="molecule type" value="Genomic_DNA"/>
</dbReference>
<keyword evidence="1" id="KW-0812">Transmembrane</keyword>
<gene>
    <name evidence="2" type="ORF">HGT73_07210</name>
</gene>
<keyword evidence="1" id="KW-0472">Membrane</keyword>
<protein>
    <submittedName>
        <fullName evidence="2">Uncharacterized protein</fullName>
    </submittedName>
</protein>
<keyword evidence="1" id="KW-1133">Transmembrane helix</keyword>
<reference evidence="2 3" key="1">
    <citation type="submission" date="2020-04" db="EMBL/GenBank/DDBJ databases">
        <title>Genome sequencing of Rosenbergiella species.</title>
        <authorList>
            <person name="Alvarez-Perez S."/>
            <person name="Lievens B."/>
        </authorList>
    </citation>
    <scope>NUCLEOTIDE SEQUENCE [LARGE SCALE GENOMIC DNA]</scope>
    <source>
        <strain evidence="2 3">CdVSA20.1</strain>
    </source>
</reference>
<comment type="caution">
    <text evidence="2">The sequence shown here is derived from an EMBL/GenBank/DDBJ whole genome shotgun (WGS) entry which is preliminary data.</text>
</comment>
<name>A0ABS5T5Y6_9GAMM</name>
<evidence type="ECO:0000256" key="1">
    <source>
        <dbReference type="SAM" id="Phobius"/>
    </source>
</evidence>
<organism evidence="2 3">
    <name type="scientific">Rosenbergiella australiborealis</name>
    <dbReference type="NCBI Taxonomy" id="1544696"/>
    <lineage>
        <taxon>Bacteria</taxon>
        <taxon>Pseudomonadati</taxon>
        <taxon>Pseudomonadota</taxon>
        <taxon>Gammaproteobacteria</taxon>
        <taxon>Enterobacterales</taxon>
        <taxon>Erwiniaceae</taxon>
        <taxon>Rosenbergiella</taxon>
    </lineage>
</organism>
<evidence type="ECO:0000313" key="2">
    <source>
        <dbReference type="EMBL" id="MBT0727173.1"/>
    </source>
</evidence>